<feature type="chain" id="PRO_5025360406" evidence="4">
    <location>
        <begin position="21"/>
        <end position="745"/>
    </location>
</feature>
<dbReference type="PROSITE" id="PS50297">
    <property type="entry name" value="ANK_REP_REGION"/>
    <property type="match status" value="2"/>
</dbReference>
<dbReference type="PANTHER" id="PTHR24189">
    <property type="entry name" value="MYOTROPHIN"/>
    <property type="match status" value="1"/>
</dbReference>
<evidence type="ECO:0000256" key="1">
    <source>
        <dbReference type="ARBA" id="ARBA00022737"/>
    </source>
</evidence>
<dbReference type="AlphaFoldDB" id="A0A679GRF2"/>
<evidence type="ECO:0000256" key="3">
    <source>
        <dbReference type="PROSITE-ProRule" id="PRU00023"/>
    </source>
</evidence>
<gene>
    <name evidence="5" type="ORF">PtoMrB4_26210</name>
</gene>
<dbReference type="RefSeq" id="WP_172433530.1">
    <property type="nucleotide sequence ID" value="NZ_AP022642.1"/>
</dbReference>
<feature type="repeat" description="ANK" evidence="3">
    <location>
        <begin position="432"/>
        <end position="464"/>
    </location>
</feature>
<dbReference type="Pfam" id="PF00023">
    <property type="entry name" value="Ank"/>
    <property type="match status" value="1"/>
</dbReference>
<protein>
    <submittedName>
        <fullName evidence="5">Uncharacterized protein</fullName>
    </submittedName>
</protein>
<accession>A0A679GRF2</accession>
<dbReference type="KEGG" id="poj:PtoMrB4_26210"/>
<evidence type="ECO:0000313" key="6">
    <source>
        <dbReference type="Proteomes" id="UP000501237"/>
    </source>
</evidence>
<evidence type="ECO:0000256" key="2">
    <source>
        <dbReference type="ARBA" id="ARBA00023043"/>
    </source>
</evidence>
<dbReference type="EMBL" id="AP022642">
    <property type="protein sequence ID" value="BCA28644.1"/>
    <property type="molecule type" value="Genomic_DNA"/>
</dbReference>
<feature type="signal peptide" evidence="4">
    <location>
        <begin position="1"/>
        <end position="20"/>
    </location>
</feature>
<evidence type="ECO:0000256" key="4">
    <source>
        <dbReference type="SAM" id="SignalP"/>
    </source>
</evidence>
<evidence type="ECO:0000313" key="5">
    <source>
        <dbReference type="EMBL" id="BCA28644.1"/>
    </source>
</evidence>
<name>A0A679GRF2_9GAMM</name>
<dbReference type="GeneID" id="57397840"/>
<dbReference type="Gene3D" id="1.25.40.20">
    <property type="entry name" value="Ankyrin repeat-containing domain"/>
    <property type="match status" value="1"/>
</dbReference>
<dbReference type="PROSITE" id="PS50088">
    <property type="entry name" value="ANK_REPEAT"/>
    <property type="match status" value="2"/>
</dbReference>
<keyword evidence="1" id="KW-0677">Repeat</keyword>
<dbReference type="Proteomes" id="UP000501237">
    <property type="component" value="Chromosome"/>
</dbReference>
<feature type="repeat" description="ANK" evidence="3">
    <location>
        <begin position="387"/>
        <end position="419"/>
    </location>
</feature>
<dbReference type="Gene3D" id="1.25.40.10">
    <property type="entry name" value="Tetratricopeptide repeat domain"/>
    <property type="match status" value="1"/>
</dbReference>
<dbReference type="InterPro" id="IPR050745">
    <property type="entry name" value="Multifunctional_regulatory"/>
</dbReference>
<sequence>MHFKSLLCLSLMLLFGAVQAAEEYVPPAPHKTWFTPTLVEGKGAFCEQALKEAKAYFLTRGRWADFSMRGFEAVDGTPAGLNDGQGPLVFNTYTHPGCGGGCARYQVVASREALRDAGRWDELDRLVQQGPSPARHLNLFRRDKGGFYSIASQSDGTPGTLEINELQSDLRWGNACRIRVIPDGSALTGNVPAEVRRALSELSHASSGWSRSYGYGCGSLTPNWLRDEKRMLSTAEVYYRPWARGLSGTGDAPYAFNLVALQRWAATGVLEYRVTQDYQAKMDQAIKAVAGFYKQRFGWSPEQAQAMSSMALQSAISSGMGFSSSDRNRFFPDSELALRNAILAHRPMDEIRAIEGQVRDLSIAIEYPEALAYLIEQGADVNQANAFGKTALMYAAHYNQLESARILLARGAYPNAVTVLPEDDCYYTITTRNMTALHYAARYASPALVRLLVDNGAEPFIQAHREGEEGSTPLDWLHRYTAANAEEPNPNIDPDQIAEVEALLQPPTNEALQARAKRLVLEGEKAYGAGDLKHALRTLNLAINIQPHNERALSDLSLVALRDGDLGVSLQAGQALIDSSKDARLLANAWFNQGLACDASDSSWPFYNGTRYCDASAVYAYYQALAAHRTEARAAKLLQALQAVPDVEVHRFLFEGSEVRMVQRYGPDHSSLYLYLLHPRGLVIPTERIGWTLSSESKGIREITPSSVGREVLDDDWALTVLRRDARVDVGSLHIRPATPGSGAL</sequence>
<proteinExistence type="predicted"/>
<organism evidence="5 6">
    <name type="scientific">Metapseudomonas otitidis</name>
    <dbReference type="NCBI Taxonomy" id="319939"/>
    <lineage>
        <taxon>Bacteria</taxon>
        <taxon>Pseudomonadati</taxon>
        <taxon>Pseudomonadota</taxon>
        <taxon>Gammaproteobacteria</taxon>
        <taxon>Pseudomonadales</taxon>
        <taxon>Pseudomonadaceae</taxon>
        <taxon>Metapseudomonas</taxon>
    </lineage>
</organism>
<dbReference type="Pfam" id="PF12796">
    <property type="entry name" value="Ank_2"/>
    <property type="match status" value="1"/>
</dbReference>
<dbReference type="InterPro" id="IPR002110">
    <property type="entry name" value="Ankyrin_rpt"/>
</dbReference>
<dbReference type="SUPFAM" id="SSF48403">
    <property type="entry name" value="Ankyrin repeat"/>
    <property type="match status" value="1"/>
</dbReference>
<dbReference type="SMART" id="SM00248">
    <property type="entry name" value="ANK"/>
    <property type="match status" value="2"/>
</dbReference>
<reference evidence="5 6" key="1">
    <citation type="journal article" date="2020" name="Microbiol. Resour. Announc.">
        <title>Complete genome sequence of Pseudomonas otitidis strain MrB4, isolated from Lake Biwa in Japan.</title>
        <authorList>
            <person name="Miyazaki K."/>
            <person name="Hase E."/>
            <person name="Maruya T."/>
        </authorList>
    </citation>
    <scope>NUCLEOTIDE SEQUENCE [LARGE SCALE GENOMIC DNA]</scope>
    <source>
        <strain evidence="5 6">MrB4</strain>
    </source>
</reference>
<dbReference type="PANTHER" id="PTHR24189:SF50">
    <property type="entry name" value="ANKYRIN REPEAT AND SOCS BOX PROTEIN 2"/>
    <property type="match status" value="1"/>
</dbReference>
<keyword evidence="2 3" id="KW-0040">ANK repeat</keyword>
<dbReference type="InterPro" id="IPR036770">
    <property type="entry name" value="Ankyrin_rpt-contain_sf"/>
</dbReference>
<keyword evidence="4" id="KW-0732">Signal</keyword>
<dbReference type="InterPro" id="IPR011990">
    <property type="entry name" value="TPR-like_helical_dom_sf"/>
</dbReference>
<dbReference type="SUPFAM" id="SSF48452">
    <property type="entry name" value="TPR-like"/>
    <property type="match status" value="1"/>
</dbReference>